<gene>
    <name evidence="2" type="ORF">C7450_112231</name>
</gene>
<dbReference type="PANTHER" id="PTHR43433">
    <property type="entry name" value="HYDROLASE, ALPHA/BETA FOLD FAMILY PROTEIN"/>
    <property type="match status" value="1"/>
</dbReference>
<dbReference type="SUPFAM" id="SSF53474">
    <property type="entry name" value="alpha/beta-Hydrolases"/>
    <property type="match status" value="1"/>
</dbReference>
<dbReference type="EMBL" id="QJJK01000012">
    <property type="protein sequence ID" value="PXW54202.1"/>
    <property type="molecule type" value="Genomic_DNA"/>
</dbReference>
<dbReference type="InterPro" id="IPR050471">
    <property type="entry name" value="AB_hydrolase"/>
</dbReference>
<comment type="caution">
    <text evidence="2">The sequence shown here is derived from an EMBL/GenBank/DDBJ whole genome shotgun (WGS) entry which is preliminary data.</text>
</comment>
<reference evidence="2 3" key="1">
    <citation type="submission" date="2018-05" db="EMBL/GenBank/DDBJ databases">
        <title>Genomic Encyclopedia of Type Strains, Phase IV (KMG-IV): sequencing the most valuable type-strain genomes for metagenomic binning, comparative biology and taxonomic classification.</title>
        <authorList>
            <person name="Goeker M."/>
        </authorList>
    </citation>
    <scope>NUCLEOTIDE SEQUENCE [LARGE SCALE GENOMIC DNA]</scope>
    <source>
        <strain evidence="2 3">DSM 6462</strain>
    </source>
</reference>
<dbReference type="PANTHER" id="PTHR43433:SF5">
    <property type="entry name" value="AB HYDROLASE-1 DOMAIN-CONTAINING PROTEIN"/>
    <property type="match status" value="1"/>
</dbReference>
<dbReference type="InterPro" id="IPR029058">
    <property type="entry name" value="AB_hydrolase_fold"/>
</dbReference>
<dbReference type="AlphaFoldDB" id="A0A2V3TY50"/>
<dbReference type="Gene3D" id="3.40.50.1820">
    <property type="entry name" value="alpha/beta hydrolase"/>
    <property type="match status" value="1"/>
</dbReference>
<dbReference type="Proteomes" id="UP000248021">
    <property type="component" value="Unassembled WGS sequence"/>
</dbReference>
<name>A0A2V3TY50_9HYPH</name>
<dbReference type="PRINTS" id="PR00111">
    <property type="entry name" value="ABHYDROLASE"/>
</dbReference>
<dbReference type="InterPro" id="IPR022742">
    <property type="entry name" value="Hydrolase_4"/>
</dbReference>
<feature type="domain" description="Serine aminopeptidase S33" evidence="1">
    <location>
        <begin position="28"/>
        <end position="248"/>
    </location>
</feature>
<dbReference type="InterPro" id="IPR000073">
    <property type="entry name" value="AB_hydrolase_1"/>
</dbReference>
<protein>
    <submittedName>
        <fullName evidence="2">3-oxoadipate enol-lactonase</fullName>
    </submittedName>
</protein>
<evidence type="ECO:0000313" key="2">
    <source>
        <dbReference type="EMBL" id="PXW54202.1"/>
    </source>
</evidence>
<keyword evidence="3" id="KW-1185">Reference proteome</keyword>
<proteinExistence type="predicted"/>
<sequence>MTNAARWADVNGAALRYRIDGASGPWLVLIHEMGGVIESWDLVVPQLDREFRILRFDTRGAGMSEKILGDTISLDDLEDDLAALLDHLRIDEPVTVAGCAVGAGIALNFAARHARRTAAAIIMNPAIGITDANRGGLLDRADVLGRLGTRGVVEQSLSLGYPEAFRTADPDHFALFKARWLANDPVSLRALFRMLARMDLSPLLPSILCPVLGISGRHDPLRPTTYVRDVLSKMRDARLVVIEAGHHMADQAPLPVAQAIRDFMVEIKVSGAVA</sequence>
<dbReference type="Pfam" id="PF12146">
    <property type="entry name" value="Hydrolase_4"/>
    <property type="match status" value="1"/>
</dbReference>
<organism evidence="2 3">
    <name type="scientific">Chelatococcus asaccharovorans</name>
    <dbReference type="NCBI Taxonomy" id="28210"/>
    <lineage>
        <taxon>Bacteria</taxon>
        <taxon>Pseudomonadati</taxon>
        <taxon>Pseudomonadota</taxon>
        <taxon>Alphaproteobacteria</taxon>
        <taxon>Hyphomicrobiales</taxon>
        <taxon>Chelatococcaceae</taxon>
        <taxon>Chelatococcus</taxon>
    </lineage>
</organism>
<dbReference type="RefSeq" id="WP_170147445.1">
    <property type="nucleotide sequence ID" value="NZ_JAHBRY010000002.1"/>
</dbReference>
<evidence type="ECO:0000259" key="1">
    <source>
        <dbReference type="Pfam" id="PF12146"/>
    </source>
</evidence>
<evidence type="ECO:0000313" key="3">
    <source>
        <dbReference type="Proteomes" id="UP000248021"/>
    </source>
</evidence>
<accession>A0A2V3TY50</accession>